<protein>
    <recommendedName>
        <fullName evidence="5">Tuberous sclerosis 1</fullName>
    </recommendedName>
</protein>
<feature type="coiled-coil region" evidence="1">
    <location>
        <begin position="537"/>
        <end position="610"/>
    </location>
</feature>
<feature type="coiled-coil region" evidence="1">
    <location>
        <begin position="680"/>
        <end position="721"/>
    </location>
</feature>
<proteinExistence type="predicted"/>
<dbReference type="Proteomes" id="UP000037751">
    <property type="component" value="Unassembled WGS sequence"/>
</dbReference>
<dbReference type="InterPro" id="IPR007483">
    <property type="entry name" value="Hamartin"/>
</dbReference>
<dbReference type="VEuPathDB" id="FungiDB:Malapachy_2450"/>
<keyword evidence="1" id="KW-0175">Coiled coil</keyword>
<feature type="compositionally biased region" description="Low complexity" evidence="2">
    <location>
        <begin position="183"/>
        <end position="194"/>
    </location>
</feature>
<dbReference type="OrthoDB" id="28737at2759"/>
<organism evidence="3 4">
    <name type="scientific">Malassezia pachydermatis</name>
    <dbReference type="NCBI Taxonomy" id="77020"/>
    <lineage>
        <taxon>Eukaryota</taxon>
        <taxon>Fungi</taxon>
        <taxon>Dikarya</taxon>
        <taxon>Basidiomycota</taxon>
        <taxon>Ustilaginomycotina</taxon>
        <taxon>Malasseziomycetes</taxon>
        <taxon>Malasseziales</taxon>
        <taxon>Malasseziaceae</taxon>
        <taxon>Malassezia</taxon>
    </lineage>
</organism>
<accession>A0A0M9VQH5</accession>
<evidence type="ECO:0000256" key="1">
    <source>
        <dbReference type="SAM" id="Coils"/>
    </source>
</evidence>
<comment type="caution">
    <text evidence="3">The sequence shown here is derived from an EMBL/GenBank/DDBJ whole genome shotgun (WGS) entry which is preliminary data.</text>
</comment>
<gene>
    <name evidence="3" type="ORF">Malapachy_2450</name>
</gene>
<feature type="region of interest" description="Disordered" evidence="2">
    <location>
        <begin position="774"/>
        <end position="824"/>
    </location>
</feature>
<evidence type="ECO:0000256" key="2">
    <source>
        <dbReference type="SAM" id="MobiDB-lite"/>
    </source>
</evidence>
<dbReference type="PANTHER" id="PTHR15154:SF2">
    <property type="entry name" value="HAMARTIN"/>
    <property type="match status" value="1"/>
</dbReference>
<dbReference type="GO" id="GO:0051726">
    <property type="term" value="P:regulation of cell cycle"/>
    <property type="evidence" value="ECO:0007669"/>
    <property type="project" value="TreeGrafter"/>
</dbReference>
<dbReference type="EMBL" id="LGAV01000002">
    <property type="protein sequence ID" value="KOS15355.1"/>
    <property type="molecule type" value="Genomic_DNA"/>
</dbReference>
<sequence>MPPPSFSSQHISQLNVPRGTTNLIKDVEQNIESLVIKGWKSLLAASLQSIESLLADPNLDLEVPDRDGLLQPDSYSAPPSSTCVSVAERLNLDLLESFSSAPNKPDAVLGMMIQVLDALAPLLYTSSTVLHWWDVLLVPILSSTDMPDAALARAIRLGASLLLKAPASAYVDVAPVPLQETESNASSSARSPAADAHEQQGPERTFVQKVFDMYMDSLSLPSTTAEADTSVSSKGDEQLTTHLGSILSLFSEYRPTAFLHHAAQSYVSPSSQAAILYLLLPFLHHKSIHIYRITSTRLLEKIIDSLIHTLSAQTMSLGIQCLVIILPHLQQWLCRQAHAIIANLLCAYTHAVCWHHSPSEHDFSSDTRMLFTSVYGLFPCTLLYFIRAPEEALTSLGYTGTLEAMDFITMQHRSTALFRCHLLSLYFAKLDHTTELTYKDHNEHDASDRMALSMSLYVPQMEVSTMDVPLPLSPGMLKDVPRSDAKTAASELHLLQNELRFELYMKEQLLMHIGRLHRDRITDAASEAEQQNLQHTIRTLQSQLSTMQTRFERQRSEMQTTSNRHAQWERELNVKLNSYREERRTWAKQIKELERQLNESRACYASQSEQVSKMGARLFELESDLALAKPKMARLADYDASLKKLQGCLSDWEYDLQRVDQQRVEMHHLLMRWQDMQLSVDNSERSVKGYSDKLAALAQEKATLQQRVDLLQIQNERLRDQMSARVSSWVATPPVQAPTRAPGVEPQLLERNKELESQVFTLRAEVEALKAEKAVRERPPEKSLPVVSEQTLFSPNTLRTPRGHAPDEESVPPLSLGPSHDGSS</sequence>
<dbReference type="RefSeq" id="XP_017992987.1">
    <property type="nucleotide sequence ID" value="XM_018136939.1"/>
</dbReference>
<evidence type="ECO:0008006" key="5">
    <source>
        <dbReference type="Google" id="ProtNLM"/>
    </source>
</evidence>
<feature type="compositionally biased region" description="Polar residues" evidence="2">
    <location>
        <begin position="788"/>
        <end position="799"/>
    </location>
</feature>
<dbReference type="GO" id="GO:0033596">
    <property type="term" value="C:TSC1-TSC2 complex"/>
    <property type="evidence" value="ECO:0007669"/>
    <property type="project" value="TreeGrafter"/>
</dbReference>
<dbReference type="GeneID" id="28728814"/>
<evidence type="ECO:0000313" key="4">
    <source>
        <dbReference type="Proteomes" id="UP000037751"/>
    </source>
</evidence>
<name>A0A0M9VQH5_9BASI</name>
<dbReference type="STRING" id="77020.A0A0M9VQH5"/>
<dbReference type="SUPFAM" id="SSF57997">
    <property type="entry name" value="Tropomyosin"/>
    <property type="match status" value="1"/>
</dbReference>
<dbReference type="AlphaFoldDB" id="A0A0M9VQH5"/>
<keyword evidence="4" id="KW-1185">Reference proteome</keyword>
<dbReference type="PANTHER" id="PTHR15154">
    <property type="entry name" value="HAMARTIN"/>
    <property type="match status" value="1"/>
</dbReference>
<reference evidence="3 4" key="1">
    <citation type="submission" date="2015-07" db="EMBL/GenBank/DDBJ databases">
        <title>Draft Genome Sequence of Malassezia furfur CBS1878 and Malassezia pachydermatis CBS1879.</title>
        <authorList>
            <person name="Triana S."/>
            <person name="Ohm R."/>
            <person name="Gonzalez A."/>
            <person name="DeCock H."/>
            <person name="Restrepo S."/>
            <person name="Celis A."/>
        </authorList>
    </citation>
    <scope>NUCLEOTIDE SEQUENCE [LARGE SCALE GENOMIC DNA]</scope>
    <source>
        <strain evidence="3 4">CBS 1879</strain>
    </source>
</reference>
<feature type="region of interest" description="Disordered" evidence="2">
    <location>
        <begin position="181"/>
        <end position="201"/>
    </location>
</feature>
<dbReference type="GO" id="GO:0032007">
    <property type="term" value="P:negative regulation of TOR signaling"/>
    <property type="evidence" value="ECO:0007669"/>
    <property type="project" value="TreeGrafter"/>
</dbReference>
<evidence type="ECO:0000313" key="3">
    <source>
        <dbReference type="EMBL" id="KOS15355.1"/>
    </source>
</evidence>